<gene>
    <name evidence="2" type="ORF">DFP98_1298</name>
</gene>
<evidence type="ECO:0000313" key="2">
    <source>
        <dbReference type="EMBL" id="RED60595.1"/>
    </source>
</evidence>
<dbReference type="Pfam" id="PF01494">
    <property type="entry name" value="FAD_binding_3"/>
    <property type="match status" value="1"/>
</dbReference>
<dbReference type="InterPro" id="IPR050407">
    <property type="entry name" value="Geranylgeranyl_reductase"/>
</dbReference>
<reference evidence="2 3" key="1">
    <citation type="submission" date="2018-07" db="EMBL/GenBank/DDBJ databases">
        <title>Genomic Encyclopedia of Type Strains, Phase III (KMG-III): the genomes of soil and plant-associated and newly described type strains.</title>
        <authorList>
            <person name="Whitman W."/>
        </authorList>
    </citation>
    <scope>NUCLEOTIDE SEQUENCE [LARGE SCALE GENOMIC DNA]</scope>
    <source>
        <strain evidence="2 3">CECT 7287</strain>
    </source>
</reference>
<dbReference type="SUPFAM" id="SSF51905">
    <property type="entry name" value="FAD/NAD(P)-binding domain"/>
    <property type="match status" value="1"/>
</dbReference>
<evidence type="ECO:0000313" key="3">
    <source>
        <dbReference type="Proteomes" id="UP000256977"/>
    </source>
</evidence>
<accession>A0A3D9IFZ3</accession>
<dbReference type="Gene3D" id="3.50.50.60">
    <property type="entry name" value="FAD/NAD(P)-binding domain"/>
    <property type="match status" value="1"/>
</dbReference>
<dbReference type="PROSITE" id="PS51257">
    <property type="entry name" value="PROKAR_LIPOPROTEIN"/>
    <property type="match status" value="1"/>
</dbReference>
<dbReference type="OrthoDB" id="9806565at2"/>
<feature type="domain" description="FAD-binding" evidence="1">
    <location>
        <begin position="5"/>
        <end position="304"/>
    </location>
</feature>
<dbReference type="PANTHER" id="PTHR42685:SF22">
    <property type="entry name" value="CONDITIONED MEDIUM FACTOR RECEPTOR 1"/>
    <property type="match status" value="1"/>
</dbReference>
<dbReference type="InterPro" id="IPR002938">
    <property type="entry name" value="FAD-bd"/>
</dbReference>
<dbReference type="Proteomes" id="UP000256977">
    <property type="component" value="Unassembled WGS sequence"/>
</dbReference>
<dbReference type="EMBL" id="QRDZ01000029">
    <property type="protein sequence ID" value="RED60595.1"/>
    <property type="molecule type" value="Genomic_DNA"/>
</dbReference>
<evidence type="ECO:0000259" key="1">
    <source>
        <dbReference type="Pfam" id="PF01494"/>
    </source>
</evidence>
<proteinExistence type="predicted"/>
<dbReference type="InterPro" id="IPR036188">
    <property type="entry name" value="FAD/NAD-bd_sf"/>
</dbReference>
<organism evidence="2 3">
    <name type="scientific">Cohnella phaseoli</name>
    <dbReference type="NCBI Taxonomy" id="456490"/>
    <lineage>
        <taxon>Bacteria</taxon>
        <taxon>Bacillati</taxon>
        <taxon>Bacillota</taxon>
        <taxon>Bacilli</taxon>
        <taxon>Bacillales</taxon>
        <taxon>Paenibacillaceae</taxon>
        <taxon>Cohnella</taxon>
    </lineage>
</organism>
<name>A0A3D9IFZ3_9BACL</name>
<protein>
    <submittedName>
        <fullName evidence="2">Flavin-dependent dehydrogenase</fullName>
    </submittedName>
</protein>
<keyword evidence="3" id="KW-1185">Reference proteome</keyword>
<dbReference type="GO" id="GO:0071949">
    <property type="term" value="F:FAD binding"/>
    <property type="evidence" value="ECO:0007669"/>
    <property type="project" value="InterPro"/>
</dbReference>
<dbReference type="RefSeq" id="WP_116064042.1">
    <property type="nucleotide sequence ID" value="NZ_QRDZ01000029.1"/>
</dbReference>
<dbReference type="AlphaFoldDB" id="A0A3D9IFZ3"/>
<comment type="caution">
    <text evidence="2">The sequence shown here is derived from an EMBL/GenBank/DDBJ whole genome shotgun (WGS) entry which is preliminary data.</text>
</comment>
<dbReference type="PANTHER" id="PTHR42685">
    <property type="entry name" value="GERANYLGERANYL DIPHOSPHATE REDUCTASE"/>
    <property type="match status" value="1"/>
</dbReference>
<sequence>MRTEFDAVVIGAGIAGSAAACALARRGWEVALIDKDKFPRHKACGEFLSPESLGTLKKLGLSRAIAALGPATIRTVRLHTERGGASLQIPLPGPAIGLSRLALDSALQQSARAEGASVYTGVTVAGISDIGDDRFVTLSAKDGGELVRARAVIAAWGRHPLRSYDRAKTEPSSGETYMGIKTHYSTIDTDEAVDLYFFRDGYIGLAPIEGGRLNAAAIITPSAYRRYGSTNAVAHILDEASARIPLLRRRLEKAEQVPGTQAAAAPVRTRAKPSSWNGLPCVGDAMAAIPPFCGDGMAMALRSAELCVPMADAYLHGLSTYEQWEETYTAQIREEFAGPLRWGGWLERLLTRPALASWALRAGAVMPGIAERLVRATRLRH</sequence>